<comment type="similarity">
    <text evidence="1 6">Belongs to the carbohydrate kinase PfkB family.</text>
</comment>
<sequence>MRSVGANIAPKGEATVSDILTITLNPALDINTETDKVVPDVKLRCTEPQVDPGGGGINVARAIRHMGGNATAIVAAGGHNGNRLLDLLASEGIPTITIPSPGETRASVVVNCKETGLQYRYVLPGPPWEENHVRLAITTTVQNAPKDGLIILSGSQPPGVPLDFEESLSAAISHAGARLIVDTSGPALRRIVEDHNSPPFLLRSDDEEAEGLAGHKLATPADTAAFSRGLIEKGVAQNIIFARGSEGSVLTTPEGSWLATAAKVEVVSKVGAGDSYVGGFALSLSRGNSIQEAARYGAAAASAAVTTEATQLCRGEDVERLLPQCKLIEL</sequence>
<dbReference type="InterPro" id="IPR017583">
    <property type="entry name" value="Tagatose/fructose_Pkinase"/>
</dbReference>
<dbReference type="GO" id="GO:0003872">
    <property type="term" value="F:6-phosphofructokinase activity"/>
    <property type="evidence" value="ECO:0007669"/>
    <property type="project" value="TreeGrafter"/>
</dbReference>
<dbReference type="InterPro" id="IPR011611">
    <property type="entry name" value="PfkB_dom"/>
</dbReference>
<gene>
    <name evidence="8" type="ORF">SAMN05421757_10747</name>
</gene>
<dbReference type="CDD" id="cd01164">
    <property type="entry name" value="FruK_PfkB_like"/>
    <property type="match status" value="1"/>
</dbReference>
<dbReference type="InterPro" id="IPR029056">
    <property type="entry name" value="Ribokinase-like"/>
</dbReference>
<keyword evidence="4 8" id="KW-0418">Kinase</keyword>
<reference evidence="8 9" key="1">
    <citation type="submission" date="2017-06" db="EMBL/GenBank/DDBJ databases">
        <authorList>
            <person name="Kim H.J."/>
            <person name="Triplett B.A."/>
        </authorList>
    </citation>
    <scope>NUCLEOTIDE SEQUENCE [LARGE SCALE GENOMIC DNA]</scope>
    <source>
        <strain evidence="8 9">DSM 29339</strain>
    </source>
</reference>
<dbReference type="PANTHER" id="PTHR46566:SF2">
    <property type="entry name" value="ATP-DEPENDENT 6-PHOSPHOFRUCTOKINASE ISOZYME 2"/>
    <property type="match status" value="1"/>
</dbReference>
<feature type="domain" description="Carbohydrate kinase PfkB" evidence="7">
    <location>
        <begin position="30"/>
        <end position="313"/>
    </location>
</feature>
<evidence type="ECO:0000259" key="7">
    <source>
        <dbReference type="Pfam" id="PF00294"/>
    </source>
</evidence>
<proteinExistence type="inferred from homology"/>
<dbReference type="PROSITE" id="PS00583">
    <property type="entry name" value="PFKB_KINASES_1"/>
    <property type="match status" value="1"/>
</dbReference>
<evidence type="ECO:0000313" key="9">
    <source>
        <dbReference type="Proteomes" id="UP000198426"/>
    </source>
</evidence>
<dbReference type="EMBL" id="FZOY01000007">
    <property type="protein sequence ID" value="SNT16330.1"/>
    <property type="molecule type" value="Genomic_DNA"/>
</dbReference>
<evidence type="ECO:0000256" key="1">
    <source>
        <dbReference type="ARBA" id="ARBA00010688"/>
    </source>
</evidence>
<evidence type="ECO:0000313" key="8">
    <source>
        <dbReference type="EMBL" id="SNT16330.1"/>
    </source>
</evidence>
<evidence type="ECO:0000256" key="3">
    <source>
        <dbReference type="ARBA" id="ARBA00022741"/>
    </source>
</evidence>
<evidence type="ECO:0000256" key="4">
    <source>
        <dbReference type="ARBA" id="ARBA00022777"/>
    </source>
</evidence>
<accession>A0A239KEB4</accession>
<dbReference type="PANTHER" id="PTHR46566">
    <property type="entry name" value="1-PHOSPHOFRUCTOKINASE-RELATED"/>
    <property type="match status" value="1"/>
</dbReference>
<keyword evidence="5" id="KW-0067">ATP-binding</keyword>
<keyword evidence="3" id="KW-0547">Nucleotide-binding</keyword>
<dbReference type="Proteomes" id="UP000198426">
    <property type="component" value="Unassembled WGS sequence"/>
</dbReference>
<dbReference type="AlphaFoldDB" id="A0A239KEB4"/>
<evidence type="ECO:0000256" key="6">
    <source>
        <dbReference type="PIRNR" id="PIRNR000535"/>
    </source>
</evidence>
<dbReference type="Pfam" id="PF00294">
    <property type="entry name" value="PfkB"/>
    <property type="match status" value="1"/>
</dbReference>
<dbReference type="GO" id="GO:0005524">
    <property type="term" value="F:ATP binding"/>
    <property type="evidence" value="ECO:0007669"/>
    <property type="project" value="UniProtKB-KW"/>
</dbReference>
<evidence type="ECO:0000256" key="2">
    <source>
        <dbReference type="ARBA" id="ARBA00022679"/>
    </source>
</evidence>
<dbReference type="Gene3D" id="3.40.1190.20">
    <property type="match status" value="1"/>
</dbReference>
<name>A0A239KEB4_9RHOB</name>
<dbReference type="PIRSF" id="PIRSF000535">
    <property type="entry name" value="1PFK/6PFK/LacC"/>
    <property type="match status" value="1"/>
</dbReference>
<organism evidence="8 9">
    <name type="scientific">Tropicimonas sediminicola</name>
    <dbReference type="NCBI Taxonomy" id="1031541"/>
    <lineage>
        <taxon>Bacteria</taxon>
        <taxon>Pseudomonadati</taxon>
        <taxon>Pseudomonadota</taxon>
        <taxon>Alphaproteobacteria</taxon>
        <taxon>Rhodobacterales</taxon>
        <taxon>Roseobacteraceae</taxon>
        <taxon>Tropicimonas</taxon>
    </lineage>
</organism>
<keyword evidence="2 6" id="KW-0808">Transferase</keyword>
<dbReference type="SUPFAM" id="SSF53613">
    <property type="entry name" value="Ribokinase-like"/>
    <property type="match status" value="1"/>
</dbReference>
<dbReference type="InterPro" id="IPR002173">
    <property type="entry name" value="Carboh/pur_kinase_PfkB_CS"/>
</dbReference>
<dbReference type="GO" id="GO:0005829">
    <property type="term" value="C:cytosol"/>
    <property type="evidence" value="ECO:0007669"/>
    <property type="project" value="TreeGrafter"/>
</dbReference>
<protein>
    <recommendedName>
        <fullName evidence="6">Phosphofructokinase</fullName>
    </recommendedName>
</protein>
<evidence type="ECO:0000256" key="5">
    <source>
        <dbReference type="ARBA" id="ARBA00022840"/>
    </source>
</evidence>
<dbReference type="NCBIfam" id="TIGR03168">
    <property type="entry name" value="1-PFK"/>
    <property type="match status" value="1"/>
</dbReference>
<keyword evidence="9" id="KW-1185">Reference proteome</keyword>